<feature type="transmembrane region" description="Helical" evidence="1">
    <location>
        <begin position="38"/>
        <end position="60"/>
    </location>
</feature>
<dbReference type="InterPro" id="IPR005530">
    <property type="entry name" value="SPW"/>
</dbReference>
<evidence type="ECO:0000313" key="3">
    <source>
        <dbReference type="EMBL" id="MBB5755215.1"/>
    </source>
</evidence>
<keyword evidence="1" id="KW-0472">Membrane</keyword>
<dbReference type="RefSeq" id="WP_183858644.1">
    <property type="nucleotide sequence ID" value="NZ_JACHOO010000015.1"/>
</dbReference>
<feature type="transmembrane region" description="Helical" evidence="1">
    <location>
        <begin position="12"/>
        <end position="32"/>
    </location>
</feature>
<keyword evidence="1" id="KW-0812">Transmembrane</keyword>
<protein>
    <recommendedName>
        <fullName evidence="2">SPW repeat-containing integral membrane domain-containing protein</fullName>
    </recommendedName>
</protein>
<keyword evidence="1" id="KW-1133">Transmembrane helix</keyword>
<dbReference type="Proteomes" id="UP000523821">
    <property type="component" value="Unassembled WGS sequence"/>
</dbReference>
<gene>
    <name evidence="3" type="ORF">GGQ63_004316</name>
</gene>
<accession>A0A7W9FQW9</accession>
<name>A0A7W9FQW9_9HYPH</name>
<dbReference type="EMBL" id="JACHOO010000015">
    <property type="protein sequence ID" value="MBB5755215.1"/>
    <property type="molecule type" value="Genomic_DNA"/>
</dbReference>
<proteinExistence type="predicted"/>
<feature type="transmembrane region" description="Helical" evidence="1">
    <location>
        <begin position="67"/>
        <end position="87"/>
    </location>
</feature>
<dbReference type="AlphaFoldDB" id="A0A7W9FQW9"/>
<reference evidence="3 4" key="1">
    <citation type="submission" date="2020-08" db="EMBL/GenBank/DDBJ databases">
        <title>Genomic Encyclopedia of Type Strains, Phase IV (KMG-IV): sequencing the most valuable type-strain genomes for metagenomic binning, comparative biology and taxonomic classification.</title>
        <authorList>
            <person name="Goeker M."/>
        </authorList>
    </citation>
    <scope>NUCLEOTIDE SEQUENCE [LARGE SCALE GENOMIC DNA]</scope>
    <source>
        <strain evidence="3 4">DSM 16268</strain>
    </source>
</reference>
<evidence type="ECO:0000313" key="4">
    <source>
        <dbReference type="Proteomes" id="UP000523821"/>
    </source>
</evidence>
<feature type="domain" description="SPW repeat-containing integral membrane" evidence="2">
    <location>
        <begin position="14"/>
        <end position="106"/>
    </location>
</feature>
<evidence type="ECO:0000259" key="2">
    <source>
        <dbReference type="Pfam" id="PF03779"/>
    </source>
</evidence>
<feature type="transmembrane region" description="Helical" evidence="1">
    <location>
        <begin position="93"/>
        <end position="113"/>
    </location>
</feature>
<comment type="caution">
    <text evidence="3">The sequence shown here is derived from an EMBL/GenBank/DDBJ whole genome shotgun (WGS) entry which is preliminary data.</text>
</comment>
<sequence length="121" mass="12814">MARSLSSSNRTVFDIVNIVAGLGLLLSPWYLGFTSEAYAAWNAWIVGAVVAVIAAAALFAFHEAEEWVNLVVGLWAVLAPWVLGFSAVTVAMWAHVIAGIVVAVVAGACIWFVRGRPLSTA</sequence>
<evidence type="ECO:0000256" key="1">
    <source>
        <dbReference type="SAM" id="Phobius"/>
    </source>
</evidence>
<keyword evidence="4" id="KW-1185">Reference proteome</keyword>
<dbReference type="Pfam" id="PF03779">
    <property type="entry name" value="SPW"/>
    <property type="match status" value="1"/>
</dbReference>
<organism evidence="3 4">
    <name type="scientific">Prosthecomicrobium pneumaticum</name>
    <dbReference type="NCBI Taxonomy" id="81895"/>
    <lineage>
        <taxon>Bacteria</taxon>
        <taxon>Pseudomonadati</taxon>
        <taxon>Pseudomonadota</taxon>
        <taxon>Alphaproteobacteria</taxon>
        <taxon>Hyphomicrobiales</taxon>
        <taxon>Kaistiaceae</taxon>
        <taxon>Prosthecomicrobium</taxon>
    </lineage>
</organism>